<gene>
    <name evidence="2" type="ORF">Sjap_024063</name>
</gene>
<dbReference type="EMBL" id="JBBNAE010000010">
    <property type="protein sequence ID" value="KAK9090886.1"/>
    <property type="molecule type" value="Genomic_DNA"/>
</dbReference>
<dbReference type="PROSITE" id="PS50181">
    <property type="entry name" value="FBOX"/>
    <property type="match status" value="1"/>
</dbReference>
<evidence type="ECO:0000313" key="2">
    <source>
        <dbReference type="EMBL" id="KAK9090886.1"/>
    </source>
</evidence>
<proteinExistence type="predicted"/>
<dbReference type="Gene3D" id="1.20.1280.50">
    <property type="match status" value="1"/>
</dbReference>
<feature type="domain" description="F-box" evidence="1">
    <location>
        <begin position="10"/>
        <end position="55"/>
    </location>
</feature>
<dbReference type="InterPro" id="IPR001810">
    <property type="entry name" value="F-box_dom"/>
</dbReference>
<dbReference type="PANTHER" id="PTHR31672">
    <property type="entry name" value="BNACNNG10540D PROTEIN"/>
    <property type="match status" value="1"/>
</dbReference>
<dbReference type="SMART" id="SM00256">
    <property type="entry name" value="FBOX"/>
    <property type="match status" value="1"/>
</dbReference>
<evidence type="ECO:0000313" key="3">
    <source>
        <dbReference type="Proteomes" id="UP001417504"/>
    </source>
</evidence>
<comment type="caution">
    <text evidence="2">The sequence shown here is derived from an EMBL/GenBank/DDBJ whole genome shotgun (WGS) entry which is preliminary data.</text>
</comment>
<dbReference type="SUPFAM" id="SSF81383">
    <property type="entry name" value="F-box domain"/>
    <property type="match status" value="1"/>
</dbReference>
<accession>A0AAP0HNL3</accession>
<dbReference type="Pfam" id="PF00646">
    <property type="entry name" value="F-box"/>
    <property type="match status" value="1"/>
</dbReference>
<dbReference type="Proteomes" id="UP001417504">
    <property type="component" value="Unassembled WGS sequence"/>
</dbReference>
<dbReference type="InterPro" id="IPR036047">
    <property type="entry name" value="F-box-like_dom_sf"/>
</dbReference>
<sequence>METKKLRSIEKIIEYVPEELIREILSHAQVKSLVQFKCVSKAWRNIVSDPTFINLHLNRAIQQNNDFSILLYNSNHIYSIHNPTSTTAATTEWPFPFSHEDYDYYNIVGSCDGELFIGLCVFALHHQRWKIE</sequence>
<dbReference type="PANTHER" id="PTHR31672:SF13">
    <property type="entry name" value="F-BOX PROTEIN CPR30-LIKE"/>
    <property type="match status" value="1"/>
</dbReference>
<protein>
    <recommendedName>
        <fullName evidence="1">F-box domain-containing protein</fullName>
    </recommendedName>
</protein>
<name>A0AAP0HNL3_9MAGN</name>
<dbReference type="InterPro" id="IPR050796">
    <property type="entry name" value="SCF_F-box_component"/>
</dbReference>
<keyword evidence="3" id="KW-1185">Reference proteome</keyword>
<reference evidence="2 3" key="1">
    <citation type="submission" date="2024-01" db="EMBL/GenBank/DDBJ databases">
        <title>Genome assemblies of Stephania.</title>
        <authorList>
            <person name="Yang L."/>
        </authorList>
    </citation>
    <scope>NUCLEOTIDE SEQUENCE [LARGE SCALE GENOMIC DNA]</scope>
    <source>
        <strain evidence="2">QJT</strain>
        <tissue evidence="2">Leaf</tissue>
    </source>
</reference>
<organism evidence="2 3">
    <name type="scientific">Stephania japonica</name>
    <dbReference type="NCBI Taxonomy" id="461633"/>
    <lineage>
        <taxon>Eukaryota</taxon>
        <taxon>Viridiplantae</taxon>
        <taxon>Streptophyta</taxon>
        <taxon>Embryophyta</taxon>
        <taxon>Tracheophyta</taxon>
        <taxon>Spermatophyta</taxon>
        <taxon>Magnoliopsida</taxon>
        <taxon>Ranunculales</taxon>
        <taxon>Menispermaceae</taxon>
        <taxon>Menispermoideae</taxon>
        <taxon>Cissampelideae</taxon>
        <taxon>Stephania</taxon>
    </lineage>
</organism>
<evidence type="ECO:0000259" key="1">
    <source>
        <dbReference type="PROSITE" id="PS50181"/>
    </source>
</evidence>
<dbReference type="AlphaFoldDB" id="A0AAP0HNL3"/>